<evidence type="ECO:0000256" key="10">
    <source>
        <dbReference type="ARBA" id="ARBA00023180"/>
    </source>
</evidence>
<keyword evidence="10" id="KW-0325">Glycoprotein</keyword>
<keyword evidence="3" id="KW-0813">Transport</keyword>
<keyword evidence="9 15" id="KW-0472">Membrane</keyword>
<dbReference type="GO" id="GO:0098660">
    <property type="term" value="P:inorganic ion transmembrane transport"/>
    <property type="evidence" value="ECO:0007669"/>
    <property type="project" value="UniProtKB-ARBA"/>
</dbReference>
<keyword evidence="7" id="KW-0915">Sodium</keyword>
<evidence type="ECO:0000256" key="6">
    <source>
        <dbReference type="ARBA" id="ARBA00022989"/>
    </source>
</evidence>
<evidence type="ECO:0000313" key="16">
    <source>
        <dbReference type="EMBL" id="KAK3761168.1"/>
    </source>
</evidence>
<keyword evidence="5 15" id="KW-0812">Transmembrane</keyword>
<evidence type="ECO:0000256" key="8">
    <source>
        <dbReference type="ARBA" id="ARBA00023065"/>
    </source>
</evidence>
<feature type="transmembrane region" description="Helical" evidence="15">
    <location>
        <begin position="182"/>
        <end position="201"/>
    </location>
</feature>
<dbReference type="EMBL" id="JAWDGP010004927">
    <property type="protein sequence ID" value="KAK3761168.1"/>
    <property type="molecule type" value="Genomic_DNA"/>
</dbReference>
<dbReference type="GO" id="GO:0005886">
    <property type="term" value="C:plasma membrane"/>
    <property type="evidence" value="ECO:0007669"/>
    <property type="project" value="UniProtKB-SubCell"/>
</dbReference>
<keyword evidence="8" id="KW-0406">Ion transport</keyword>
<dbReference type="Gene3D" id="1.20.1730.10">
    <property type="entry name" value="Sodium/glucose cotransporter"/>
    <property type="match status" value="1"/>
</dbReference>
<protein>
    <recommendedName>
        <fullName evidence="18">Sodium-coupled monocarboxylate transporter 1</fullName>
    </recommendedName>
</protein>
<evidence type="ECO:0000256" key="5">
    <source>
        <dbReference type="ARBA" id="ARBA00022692"/>
    </source>
</evidence>
<evidence type="ECO:0000256" key="2">
    <source>
        <dbReference type="ARBA" id="ARBA00006434"/>
    </source>
</evidence>
<comment type="similarity">
    <text evidence="2 13">Belongs to the sodium:solute symporter (SSF) (TC 2.A.21) family.</text>
</comment>
<evidence type="ECO:0000256" key="3">
    <source>
        <dbReference type="ARBA" id="ARBA00022448"/>
    </source>
</evidence>
<feature type="transmembrane region" description="Helical" evidence="15">
    <location>
        <begin position="77"/>
        <end position="94"/>
    </location>
</feature>
<name>A0AAE0Z1G9_9GAST</name>
<evidence type="ECO:0000256" key="13">
    <source>
        <dbReference type="RuleBase" id="RU362091"/>
    </source>
</evidence>
<proteinExistence type="inferred from homology"/>
<feature type="transmembrane region" description="Helical" evidence="15">
    <location>
        <begin position="462"/>
        <end position="484"/>
    </location>
</feature>
<evidence type="ECO:0000256" key="15">
    <source>
        <dbReference type="SAM" id="Phobius"/>
    </source>
</evidence>
<dbReference type="Proteomes" id="UP001283361">
    <property type="component" value="Unassembled WGS sequence"/>
</dbReference>
<dbReference type="InterPro" id="IPR001734">
    <property type="entry name" value="Na/solute_symporter"/>
</dbReference>
<dbReference type="InterPro" id="IPR018212">
    <property type="entry name" value="Na/solute_symporter_CS"/>
</dbReference>
<evidence type="ECO:0000256" key="1">
    <source>
        <dbReference type="ARBA" id="ARBA00004651"/>
    </source>
</evidence>
<feature type="transmembrane region" description="Helical" evidence="15">
    <location>
        <begin position="151"/>
        <end position="170"/>
    </location>
</feature>
<dbReference type="PROSITE" id="PS50283">
    <property type="entry name" value="NA_SOLUT_SYMP_3"/>
    <property type="match status" value="1"/>
</dbReference>
<feature type="transmembrane region" description="Helical" evidence="15">
    <location>
        <begin position="264"/>
        <end position="282"/>
    </location>
</feature>
<dbReference type="GO" id="GO:0006814">
    <property type="term" value="P:sodium ion transport"/>
    <property type="evidence" value="ECO:0007669"/>
    <property type="project" value="UniProtKB-KW"/>
</dbReference>
<feature type="compositionally biased region" description="Polar residues" evidence="14">
    <location>
        <begin position="625"/>
        <end position="639"/>
    </location>
</feature>
<evidence type="ECO:0000256" key="12">
    <source>
        <dbReference type="ARBA" id="ARBA00036099"/>
    </source>
</evidence>
<evidence type="ECO:0000256" key="11">
    <source>
        <dbReference type="ARBA" id="ARBA00023201"/>
    </source>
</evidence>
<dbReference type="InterPro" id="IPR038377">
    <property type="entry name" value="Na/Glc_symporter_sf"/>
</dbReference>
<comment type="subcellular location">
    <subcellularLocation>
        <location evidence="1">Cell membrane</location>
        <topology evidence="1">Multi-pass membrane protein</topology>
    </subcellularLocation>
</comment>
<organism evidence="16 17">
    <name type="scientific">Elysia crispata</name>
    <name type="common">lettuce slug</name>
    <dbReference type="NCBI Taxonomy" id="231223"/>
    <lineage>
        <taxon>Eukaryota</taxon>
        <taxon>Metazoa</taxon>
        <taxon>Spiralia</taxon>
        <taxon>Lophotrochozoa</taxon>
        <taxon>Mollusca</taxon>
        <taxon>Gastropoda</taxon>
        <taxon>Heterobranchia</taxon>
        <taxon>Euthyneura</taxon>
        <taxon>Panpulmonata</taxon>
        <taxon>Sacoglossa</taxon>
        <taxon>Placobranchoidea</taxon>
        <taxon>Plakobranchidae</taxon>
        <taxon>Elysia</taxon>
    </lineage>
</organism>
<feature type="transmembrane region" description="Helical" evidence="15">
    <location>
        <begin position="303"/>
        <end position="327"/>
    </location>
</feature>
<evidence type="ECO:0000256" key="7">
    <source>
        <dbReference type="ARBA" id="ARBA00023053"/>
    </source>
</evidence>
<accession>A0AAE0Z1G9</accession>
<dbReference type="PANTHER" id="PTHR42985">
    <property type="entry name" value="SODIUM-COUPLED MONOCARBOXYLATE TRANSPORTER"/>
    <property type="match status" value="1"/>
</dbReference>
<keyword evidence="11" id="KW-0739">Sodium transport</keyword>
<comment type="caution">
    <text evidence="16">The sequence shown here is derived from an EMBL/GenBank/DDBJ whole genome shotgun (WGS) entry which is preliminary data.</text>
</comment>
<feature type="compositionally biased region" description="Basic and acidic residues" evidence="14">
    <location>
        <begin position="640"/>
        <end position="655"/>
    </location>
</feature>
<feature type="transmembrane region" description="Helical" evidence="15">
    <location>
        <begin position="405"/>
        <end position="425"/>
    </location>
</feature>
<feature type="transmembrane region" description="Helical" evidence="15">
    <location>
        <begin position="535"/>
        <end position="558"/>
    </location>
</feature>
<dbReference type="GO" id="GO:0015293">
    <property type="term" value="F:symporter activity"/>
    <property type="evidence" value="ECO:0007669"/>
    <property type="project" value="TreeGrafter"/>
</dbReference>
<feature type="transmembrane region" description="Helical" evidence="15">
    <location>
        <begin position="106"/>
        <end position="130"/>
    </location>
</feature>
<feature type="region of interest" description="Disordered" evidence="14">
    <location>
        <begin position="622"/>
        <end position="655"/>
    </location>
</feature>
<feature type="transmembrane region" description="Helical" evidence="15">
    <location>
        <begin position="37"/>
        <end position="56"/>
    </location>
</feature>
<dbReference type="NCBIfam" id="TIGR00813">
    <property type="entry name" value="sss"/>
    <property type="match status" value="1"/>
</dbReference>
<dbReference type="AlphaFoldDB" id="A0AAE0Z1G9"/>
<sequence length="655" mass="72313">MADQGSCKVPGAPRDPVFLGEYSFNTGTLKQFSVLDYVLFSAVLVVSASIGLFNAWRDRQKQTLDDYLLAGRSMNPIPVAMSLLASFMSAITLLGTPAEMYNFTTVYFWIGLGYFLVIAGAAHIYIPVFYKLQVTSAYEYLEKRFSKRVRTAASLTFVLQMILYMALVLYAPSLALNAVTGFPLWGAVISVGVVCTIYTAVGGMKAVLWTDCFQVVMMLVGYLAILIRGATTVGSWDVAWESAKRTNRVVFDDFSVNPSVRHSVWALVFGAYFTWVAIFGVNQAQVQRSITCRSLKQAQFAMWMNFPGLCVILYIGCFIGIYMSAFYENCDPLKTKFVGDSNQLLPMFVMDVLGDVIGLPGLFVAGLFSGALSTISSGLNSISAVILEDCIKNYSRQINDRRARIISQTLAVIFGIICLALTYVASMLGSVLQAALSLFGMIGGPLLGLFSLGMFFPWANSYGAFSGLFGSLVLMFWIGGGAAVVKPPQDKAMRCISNCNITAFGNQTLSALYAPWKVPQTFDTSPPNQLYTLSYLWYSCTAVFACIIIGLIVSFITGHKKPKDVDPRLIVPLCDVIFPFCYLPEKIRKPLRFGIEHEGKFNEQISHDTQIKKFGDVDAEEKYSNTRMGNNGQENSYSTEKTDSDDKMIELQSRD</sequence>
<dbReference type="PANTHER" id="PTHR42985:SF45">
    <property type="entry name" value="SODIUM_IODIDE COTRANSPORTER-LIKE"/>
    <property type="match status" value="1"/>
</dbReference>
<evidence type="ECO:0000313" key="17">
    <source>
        <dbReference type="Proteomes" id="UP001283361"/>
    </source>
</evidence>
<comment type="catalytic activity">
    <reaction evidence="12">
        <text>iodide(out) + 2 Na(+)(out) = iodide(in) + 2 Na(+)(in)</text>
        <dbReference type="Rhea" id="RHEA:71207"/>
        <dbReference type="ChEBI" id="CHEBI:16382"/>
        <dbReference type="ChEBI" id="CHEBI:29101"/>
    </reaction>
</comment>
<feature type="transmembrane region" description="Helical" evidence="15">
    <location>
        <begin position="208"/>
        <end position="227"/>
    </location>
</feature>
<evidence type="ECO:0000256" key="9">
    <source>
        <dbReference type="ARBA" id="ARBA00023136"/>
    </source>
</evidence>
<dbReference type="GO" id="GO:0015075">
    <property type="term" value="F:monoatomic ion transmembrane transporter activity"/>
    <property type="evidence" value="ECO:0007669"/>
    <property type="project" value="UniProtKB-ARBA"/>
</dbReference>
<gene>
    <name evidence="16" type="ORF">RRG08_022569</name>
</gene>
<dbReference type="Pfam" id="PF00474">
    <property type="entry name" value="SSF"/>
    <property type="match status" value="1"/>
</dbReference>
<keyword evidence="4" id="KW-1003">Cell membrane</keyword>
<evidence type="ECO:0008006" key="18">
    <source>
        <dbReference type="Google" id="ProtNLM"/>
    </source>
</evidence>
<evidence type="ECO:0000256" key="4">
    <source>
        <dbReference type="ARBA" id="ARBA00022475"/>
    </source>
</evidence>
<dbReference type="CDD" id="cd11492">
    <property type="entry name" value="SLC5sbd_NIS-SMVT"/>
    <property type="match status" value="1"/>
</dbReference>
<keyword evidence="17" id="KW-1185">Reference proteome</keyword>
<feature type="transmembrane region" description="Helical" evidence="15">
    <location>
        <begin position="431"/>
        <end position="450"/>
    </location>
</feature>
<evidence type="ECO:0000256" key="14">
    <source>
        <dbReference type="SAM" id="MobiDB-lite"/>
    </source>
</evidence>
<keyword evidence="6 15" id="KW-1133">Transmembrane helix</keyword>
<dbReference type="PROSITE" id="PS00456">
    <property type="entry name" value="NA_SOLUT_SYMP_1"/>
    <property type="match status" value="1"/>
</dbReference>
<dbReference type="InterPro" id="IPR051163">
    <property type="entry name" value="Sodium:Solute_Symporter_SSF"/>
</dbReference>
<reference evidence="16" key="1">
    <citation type="journal article" date="2023" name="G3 (Bethesda)">
        <title>A reference genome for the long-term kleptoplast-retaining sea slug Elysia crispata morphotype clarki.</title>
        <authorList>
            <person name="Eastman K.E."/>
            <person name="Pendleton A.L."/>
            <person name="Shaikh M.A."/>
            <person name="Suttiyut T."/>
            <person name="Ogas R."/>
            <person name="Tomko P."/>
            <person name="Gavelis G."/>
            <person name="Widhalm J.R."/>
            <person name="Wisecaver J.H."/>
        </authorList>
    </citation>
    <scope>NUCLEOTIDE SEQUENCE</scope>
    <source>
        <strain evidence="16">ECLA1</strain>
    </source>
</reference>